<dbReference type="GO" id="GO:0008168">
    <property type="term" value="F:methyltransferase activity"/>
    <property type="evidence" value="ECO:0007669"/>
    <property type="project" value="UniProtKB-KW"/>
</dbReference>
<proteinExistence type="predicted"/>
<dbReference type="Pfam" id="PF08241">
    <property type="entry name" value="Methyltransf_11"/>
    <property type="match status" value="1"/>
</dbReference>
<dbReference type="InterPro" id="IPR029063">
    <property type="entry name" value="SAM-dependent_MTases_sf"/>
</dbReference>
<accession>A0A7T3S575</accession>
<dbReference type="EMBL" id="CP065877">
    <property type="protein sequence ID" value="QQA15637.1"/>
    <property type="molecule type" value="Genomic_DNA"/>
</dbReference>
<dbReference type="GO" id="GO:0032259">
    <property type="term" value="P:methylation"/>
    <property type="evidence" value="ECO:0007669"/>
    <property type="project" value="UniProtKB-KW"/>
</dbReference>
<dbReference type="Proteomes" id="UP000596196">
    <property type="component" value="Chromosome"/>
</dbReference>
<dbReference type="RefSeq" id="WP_003192230.1">
    <property type="nucleotide sequence ID" value="NZ_CM125442.1"/>
</dbReference>
<evidence type="ECO:0000313" key="3">
    <source>
        <dbReference type="Proteomes" id="UP000596196"/>
    </source>
</evidence>
<feature type="domain" description="Methyltransferase type 11" evidence="1">
    <location>
        <begin position="116"/>
        <end position="205"/>
    </location>
</feature>
<reference evidence="2 3" key="1">
    <citation type="submission" date="2020-12" db="EMBL/GenBank/DDBJ databases">
        <title>FDA dAtabase for Regulatory Grade micrObial Sequences (FDA-ARGOS): Supporting development and validation of Infectious Disease Dx tests.</title>
        <authorList>
            <person name="Nelson B."/>
            <person name="Plummer A."/>
            <person name="Tallon L."/>
            <person name="Sadzewicz L."/>
            <person name="Zhao X."/>
            <person name="Boylan J."/>
            <person name="Ott S."/>
            <person name="Bowen H."/>
            <person name="Vavikolanu K."/>
            <person name="Mehta A."/>
            <person name="Aluvathingal J."/>
            <person name="Nadendla S."/>
            <person name="Myers T."/>
            <person name="Yan Y."/>
            <person name="Sichtig H."/>
        </authorList>
    </citation>
    <scope>NUCLEOTIDE SEQUENCE [LARGE SCALE GENOMIC DNA]</scope>
    <source>
        <strain evidence="2 3">FDAARGOS_924</strain>
    </source>
</reference>
<evidence type="ECO:0000313" key="2">
    <source>
        <dbReference type="EMBL" id="QQA15637.1"/>
    </source>
</evidence>
<keyword evidence="2" id="KW-0489">Methyltransferase</keyword>
<keyword evidence="3" id="KW-1185">Reference proteome</keyword>
<keyword evidence="2" id="KW-0808">Transferase</keyword>
<evidence type="ECO:0000259" key="1">
    <source>
        <dbReference type="Pfam" id="PF08241"/>
    </source>
</evidence>
<organism evidence="2 3">
    <name type="scientific">Bacillus mycoides</name>
    <dbReference type="NCBI Taxonomy" id="1405"/>
    <lineage>
        <taxon>Bacteria</taxon>
        <taxon>Bacillati</taxon>
        <taxon>Bacillota</taxon>
        <taxon>Bacilli</taxon>
        <taxon>Bacillales</taxon>
        <taxon>Bacillaceae</taxon>
        <taxon>Bacillus</taxon>
        <taxon>Bacillus cereus group</taxon>
    </lineage>
</organism>
<protein>
    <submittedName>
        <fullName evidence="2">Class I SAM-dependent methyltransferase</fullName>
    </submittedName>
</protein>
<dbReference type="CDD" id="cd02440">
    <property type="entry name" value="AdoMet_MTases"/>
    <property type="match status" value="1"/>
</dbReference>
<dbReference type="Gene3D" id="3.40.50.150">
    <property type="entry name" value="Vaccinia Virus protein VP39"/>
    <property type="match status" value="1"/>
</dbReference>
<name>A0A7T3S575_BACMY</name>
<gene>
    <name evidence="2" type="ORF">I6G81_25220</name>
</gene>
<dbReference type="InterPro" id="IPR013216">
    <property type="entry name" value="Methyltransf_11"/>
</dbReference>
<dbReference type="SUPFAM" id="SSF53335">
    <property type="entry name" value="S-adenosyl-L-methionine-dependent methyltransferases"/>
    <property type="match status" value="1"/>
</dbReference>
<sequence>MVPFYFSFSTLLCIKRILRLDNRKIKLLFKKTGNPTHSPNNYTFTKGVIKLNQKQLSTINEKSWNAAAYEAWTNRHGAPEDYAKKLMEDPVREVNHYLPYIQSPKGKRIINLLGSKGNKAVALALLGADVTVVDISASNEKYATELAEAAGVSIQYIVSDVLDVNLSESFDVVLLELGVLHYFLDLKPLFQKIANLLKQDGMLILRDYHPIYTKLLGVDHPSFRANGNYFDEELIEDDVAYSILLTESQKESLPKTNIRRWTLGEIVTTLAEERFKIEKLVEEHGSHQRWVFPSTSPEGIEERIPGLYTLIATTCKKGSLHG</sequence>